<name>A0ABR0SB20_9HYPO</name>
<dbReference type="EMBL" id="JAVFKD010000015">
    <property type="protein sequence ID" value="KAK5989010.1"/>
    <property type="molecule type" value="Genomic_DNA"/>
</dbReference>
<keyword evidence="2" id="KW-1185">Reference proteome</keyword>
<reference evidence="1 2" key="1">
    <citation type="submission" date="2024-01" db="EMBL/GenBank/DDBJ databases">
        <title>Complete genome of Cladobotryum mycophilum ATHUM6906.</title>
        <authorList>
            <person name="Christinaki A.C."/>
            <person name="Myridakis A.I."/>
            <person name="Kouvelis V.N."/>
        </authorList>
    </citation>
    <scope>NUCLEOTIDE SEQUENCE [LARGE SCALE GENOMIC DNA]</scope>
    <source>
        <strain evidence="1 2">ATHUM6906</strain>
    </source>
</reference>
<evidence type="ECO:0000313" key="1">
    <source>
        <dbReference type="EMBL" id="KAK5989010.1"/>
    </source>
</evidence>
<sequence>MRFSSVVPVAFAALAAARERAYNGIVFAGLNYTGGNQVVYPPGNYCLDLGDDLKNNIHSVRINPESLCVLFARSKCQGSGTAYFEDTDEIDEHHIASVKCEDPEGPRS</sequence>
<evidence type="ECO:0000313" key="2">
    <source>
        <dbReference type="Proteomes" id="UP001338125"/>
    </source>
</evidence>
<protein>
    <submittedName>
        <fullName evidence="1">Uncharacterized protein</fullName>
    </submittedName>
</protein>
<accession>A0ABR0SB20</accession>
<comment type="caution">
    <text evidence="1">The sequence shown here is derived from an EMBL/GenBank/DDBJ whole genome shotgun (WGS) entry which is preliminary data.</text>
</comment>
<dbReference type="Proteomes" id="UP001338125">
    <property type="component" value="Unassembled WGS sequence"/>
</dbReference>
<gene>
    <name evidence="1" type="ORF">PT974_10508</name>
</gene>
<proteinExistence type="predicted"/>
<organism evidence="1 2">
    <name type="scientific">Cladobotryum mycophilum</name>
    <dbReference type="NCBI Taxonomy" id="491253"/>
    <lineage>
        <taxon>Eukaryota</taxon>
        <taxon>Fungi</taxon>
        <taxon>Dikarya</taxon>
        <taxon>Ascomycota</taxon>
        <taxon>Pezizomycotina</taxon>
        <taxon>Sordariomycetes</taxon>
        <taxon>Hypocreomycetidae</taxon>
        <taxon>Hypocreales</taxon>
        <taxon>Hypocreaceae</taxon>
        <taxon>Cladobotryum</taxon>
    </lineage>
</organism>
<dbReference type="Gene3D" id="2.60.20.10">
    <property type="entry name" value="Crystallins"/>
    <property type="match status" value="1"/>
</dbReference>